<evidence type="ECO:0000313" key="2">
    <source>
        <dbReference type="Proteomes" id="UP001057402"/>
    </source>
</evidence>
<reference evidence="2" key="1">
    <citation type="journal article" date="2023" name="Front. Plant Sci.">
        <title>Chromosomal-level genome assembly of Melastoma candidum provides insights into trichome evolution.</title>
        <authorList>
            <person name="Zhong Y."/>
            <person name="Wu W."/>
            <person name="Sun C."/>
            <person name="Zou P."/>
            <person name="Liu Y."/>
            <person name="Dai S."/>
            <person name="Zhou R."/>
        </authorList>
    </citation>
    <scope>NUCLEOTIDE SEQUENCE [LARGE SCALE GENOMIC DNA]</scope>
</reference>
<proteinExistence type="predicted"/>
<organism evidence="1 2">
    <name type="scientific">Melastoma candidum</name>
    <dbReference type="NCBI Taxonomy" id="119954"/>
    <lineage>
        <taxon>Eukaryota</taxon>
        <taxon>Viridiplantae</taxon>
        <taxon>Streptophyta</taxon>
        <taxon>Embryophyta</taxon>
        <taxon>Tracheophyta</taxon>
        <taxon>Spermatophyta</taxon>
        <taxon>Magnoliopsida</taxon>
        <taxon>eudicotyledons</taxon>
        <taxon>Gunneridae</taxon>
        <taxon>Pentapetalae</taxon>
        <taxon>rosids</taxon>
        <taxon>malvids</taxon>
        <taxon>Myrtales</taxon>
        <taxon>Melastomataceae</taxon>
        <taxon>Melastomatoideae</taxon>
        <taxon>Melastomateae</taxon>
        <taxon>Melastoma</taxon>
    </lineage>
</organism>
<keyword evidence="2" id="KW-1185">Reference proteome</keyword>
<name>A0ACB9R1U8_9MYRT</name>
<accession>A0ACB9R1U8</accession>
<comment type="caution">
    <text evidence="1">The sequence shown here is derived from an EMBL/GenBank/DDBJ whole genome shotgun (WGS) entry which is preliminary data.</text>
</comment>
<dbReference type="EMBL" id="CM042883">
    <property type="protein sequence ID" value="KAI4372236.1"/>
    <property type="molecule type" value="Genomic_DNA"/>
</dbReference>
<protein>
    <submittedName>
        <fullName evidence="1">Uncharacterized protein</fullName>
    </submittedName>
</protein>
<sequence length="237" mass="27427">MTLKVYVDRMSKPTRAIITFCKINGIEFEEVKVDIARRQHRSPEFKVMQFSFTLLEYSRAWQIIGKYTSSTLPFFLFAFYYMQYPSDLFKRAKVQSVLDWHHRNLRQGAAPALGLPLNPQAVAEAEKVLSSSLLKLETIWLKGKGPFLLGGFQPMIADLSLVCELMQLEVVEEETRQRILSPHKKVQKWMDSTRKATQPHFDEVHEIVFKVKTKLQQIKQSEAESRRKSAGTGTSRM</sequence>
<gene>
    <name evidence="1" type="ORF">MLD38_010491</name>
</gene>
<dbReference type="Proteomes" id="UP001057402">
    <property type="component" value="Chromosome 4"/>
</dbReference>
<evidence type="ECO:0000313" key="1">
    <source>
        <dbReference type="EMBL" id="KAI4372236.1"/>
    </source>
</evidence>